<keyword evidence="2" id="KW-1003">Cell membrane</keyword>
<dbReference type="InterPro" id="IPR036890">
    <property type="entry name" value="HATPase_C_sf"/>
</dbReference>
<keyword evidence="7" id="KW-1133">Transmembrane helix</keyword>
<dbReference type="InterPro" id="IPR003660">
    <property type="entry name" value="HAMP_dom"/>
</dbReference>
<comment type="subcellular location">
    <subcellularLocation>
        <location evidence="1">Cell membrane</location>
        <topology evidence="1">Multi-pass membrane protein</topology>
    </subcellularLocation>
</comment>
<proteinExistence type="predicted"/>
<dbReference type="GO" id="GO:0004673">
    <property type="term" value="F:protein histidine kinase activity"/>
    <property type="evidence" value="ECO:0007669"/>
    <property type="project" value="UniProtKB-EC"/>
</dbReference>
<keyword evidence="6 7" id="KW-0472">Membrane</keyword>
<reference evidence="10" key="1">
    <citation type="journal article" date="2019" name="Int. J. Syst. Evol. Microbiol.">
        <title>The Global Catalogue of Microorganisms (GCM) 10K type strain sequencing project: providing services to taxonomists for standard genome sequencing and annotation.</title>
        <authorList>
            <consortium name="The Broad Institute Genomics Platform"/>
            <consortium name="The Broad Institute Genome Sequencing Center for Infectious Disease"/>
            <person name="Wu L."/>
            <person name="Ma J."/>
        </authorList>
    </citation>
    <scope>NUCLEOTIDE SEQUENCE [LARGE SCALE GENOMIC DNA]</scope>
    <source>
        <strain evidence="10">CCUG 49571</strain>
    </source>
</reference>
<dbReference type="PROSITE" id="PS50885">
    <property type="entry name" value="HAMP"/>
    <property type="match status" value="1"/>
</dbReference>
<feature type="transmembrane region" description="Helical" evidence="7">
    <location>
        <begin position="275"/>
        <end position="298"/>
    </location>
</feature>
<evidence type="ECO:0000256" key="3">
    <source>
        <dbReference type="ARBA" id="ARBA00022553"/>
    </source>
</evidence>
<evidence type="ECO:0000256" key="2">
    <source>
        <dbReference type="ARBA" id="ARBA00022475"/>
    </source>
</evidence>
<dbReference type="Gene3D" id="6.10.340.10">
    <property type="match status" value="1"/>
</dbReference>
<accession>A0ABV9FI47</accession>
<comment type="caution">
    <text evidence="9">The sequence shown here is derived from an EMBL/GenBank/DDBJ whole genome shotgun (WGS) entry which is preliminary data.</text>
</comment>
<evidence type="ECO:0000256" key="4">
    <source>
        <dbReference type="ARBA" id="ARBA00022679"/>
    </source>
</evidence>
<dbReference type="SUPFAM" id="SSF55874">
    <property type="entry name" value="ATPase domain of HSP90 chaperone/DNA topoisomerase II/histidine kinase"/>
    <property type="match status" value="1"/>
</dbReference>
<name>A0ABV9FI47_9BACL</name>
<dbReference type="PANTHER" id="PTHR34220">
    <property type="entry name" value="SENSOR HISTIDINE KINASE YPDA"/>
    <property type="match status" value="1"/>
</dbReference>
<dbReference type="EMBL" id="JBHSEP010000020">
    <property type="protein sequence ID" value="MFC4600874.1"/>
    <property type="molecule type" value="Genomic_DNA"/>
</dbReference>
<dbReference type="Pfam" id="PF02518">
    <property type="entry name" value="HATPase_c"/>
    <property type="match status" value="1"/>
</dbReference>
<dbReference type="Pfam" id="PF06580">
    <property type="entry name" value="His_kinase"/>
    <property type="match status" value="1"/>
</dbReference>
<keyword evidence="5 9" id="KW-0418">Kinase</keyword>
<keyword evidence="7" id="KW-0812">Transmembrane</keyword>
<protein>
    <submittedName>
        <fullName evidence="9">Sensor histidine kinase</fullName>
        <ecNumber evidence="9">2.7.13.3</ecNumber>
    </submittedName>
</protein>
<dbReference type="EC" id="2.7.13.3" evidence="9"/>
<dbReference type="RefSeq" id="WP_378100361.1">
    <property type="nucleotide sequence ID" value="NZ_JBHSEP010000020.1"/>
</dbReference>
<evidence type="ECO:0000313" key="10">
    <source>
        <dbReference type="Proteomes" id="UP001596028"/>
    </source>
</evidence>
<keyword evidence="4 9" id="KW-0808">Transferase</keyword>
<feature type="domain" description="HAMP" evidence="8">
    <location>
        <begin position="300"/>
        <end position="355"/>
    </location>
</feature>
<dbReference type="InterPro" id="IPR003594">
    <property type="entry name" value="HATPase_dom"/>
</dbReference>
<dbReference type="PANTHER" id="PTHR34220:SF7">
    <property type="entry name" value="SENSOR HISTIDINE KINASE YPDA"/>
    <property type="match status" value="1"/>
</dbReference>
<gene>
    <name evidence="9" type="ORF">ACFO3S_21700</name>
</gene>
<dbReference type="InterPro" id="IPR010559">
    <property type="entry name" value="Sig_transdc_His_kin_internal"/>
</dbReference>
<evidence type="ECO:0000256" key="5">
    <source>
        <dbReference type="ARBA" id="ARBA00022777"/>
    </source>
</evidence>
<dbReference type="Gene3D" id="3.30.565.10">
    <property type="entry name" value="Histidine kinase-like ATPase, C-terminal domain"/>
    <property type="match status" value="1"/>
</dbReference>
<sequence length="590" mass="66613">MRSFRTKLFLVYSLTLIALMLSVSFPMYFYFKKSIERNIITSVEQLTGSVASNLSSQLNMFDNMSFLLYNSYDQTRSTLADYLMLKREAANTKADLEARKSINNFMLISINAYKSIDRLNLYTADGELFSKQAAFTPSAVPGGFSDFYDEADEAKGGPILLAGGAPPSFSLIRKLQWEGRGLGYLEAVLKPNAIVDQEKAGNMPGASVFILRQGRVVYSSEGSMAVESLPESLISDKKNPLQEQGVFAVKQATDFPAFSVVTAVPEKQLFAPLLIFRNVMILSVLLLIAVSVAFYYFLAKLLSRPITSLKQVMDAVKLDDDQQEVHIENKYRMNEIESLRRSFQKMNDRIKLAMEDKLRFRTLQLQSHFQTLQAQINPHFLFNMLGVIAIMADKEGSGSGSAAVISRKLSRFLRYAVSTDSLSASLREELDFTENYLNLMKFRYLHRLEYRFDVPAEIMELTVPKLTVQPIVENCLQHGFGNDIKRMRIEVLGRLERDRWELEIRDNGRGFPDGSLRELQRTIEDYMNRLQTSQPEAPPALELGGMGLTSALVRLRLSRRAGFSYDVGNAPEGGARVILRGALISRLEEL</sequence>
<evidence type="ECO:0000256" key="7">
    <source>
        <dbReference type="SAM" id="Phobius"/>
    </source>
</evidence>
<evidence type="ECO:0000256" key="1">
    <source>
        <dbReference type="ARBA" id="ARBA00004651"/>
    </source>
</evidence>
<organism evidence="9 10">
    <name type="scientific">Cohnella hongkongensis</name>
    <dbReference type="NCBI Taxonomy" id="178337"/>
    <lineage>
        <taxon>Bacteria</taxon>
        <taxon>Bacillati</taxon>
        <taxon>Bacillota</taxon>
        <taxon>Bacilli</taxon>
        <taxon>Bacillales</taxon>
        <taxon>Paenibacillaceae</taxon>
        <taxon>Cohnella</taxon>
    </lineage>
</organism>
<dbReference type="Proteomes" id="UP001596028">
    <property type="component" value="Unassembled WGS sequence"/>
</dbReference>
<evidence type="ECO:0000313" key="9">
    <source>
        <dbReference type="EMBL" id="MFC4600874.1"/>
    </source>
</evidence>
<dbReference type="InterPro" id="IPR050640">
    <property type="entry name" value="Bact_2-comp_sensor_kinase"/>
</dbReference>
<keyword evidence="10" id="KW-1185">Reference proteome</keyword>
<keyword evidence="3" id="KW-0597">Phosphoprotein</keyword>
<evidence type="ECO:0000259" key="8">
    <source>
        <dbReference type="PROSITE" id="PS50885"/>
    </source>
</evidence>
<evidence type="ECO:0000256" key="6">
    <source>
        <dbReference type="ARBA" id="ARBA00023136"/>
    </source>
</evidence>